<organism evidence="1 2">
    <name type="scientific">Streptomyces cyanogenus</name>
    <dbReference type="NCBI Taxonomy" id="80860"/>
    <lineage>
        <taxon>Bacteria</taxon>
        <taxon>Bacillati</taxon>
        <taxon>Actinomycetota</taxon>
        <taxon>Actinomycetes</taxon>
        <taxon>Kitasatosporales</taxon>
        <taxon>Streptomycetaceae</taxon>
        <taxon>Streptomyces</taxon>
    </lineage>
</organism>
<evidence type="ECO:0000313" key="1">
    <source>
        <dbReference type="EMBL" id="QTD98852.1"/>
    </source>
</evidence>
<dbReference type="Proteomes" id="UP000663908">
    <property type="component" value="Chromosome"/>
</dbReference>
<accession>A0ABX7TQ44</accession>
<sequence>MIRMKGLTGLGRKQDHVLVIRDSDLVAAALREALAGAPEEERPGLERAVALVGATAGASEGRLRAEWVRARLAGVGFTGDIASVAAVRALRQAEPGLSLLAAVQLQKEAVTHPE</sequence>
<dbReference type="EMBL" id="CP071839">
    <property type="protein sequence ID" value="QTD98852.1"/>
    <property type="molecule type" value="Genomic_DNA"/>
</dbReference>
<evidence type="ECO:0000313" key="2">
    <source>
        <dbReference type="Proteomes" id="UP000663908"/>
    </source>
</evidence>
<keyword evidence="2" id="KW-1185">Reference proteome</keyword>
<proteinExistence type="predicted"/>
<reference evidence="1 2" key="1">
    <citation type="submission" date="2021-03" db="EMBL/GenBank/DDBJ databases">
        <title>Complete genome sequence of Streptomyces cyanogenus S136, producer of anticancer angucycline landomycin A.</title>
        <authorList>
            <person name="Hrab P."/>
            <person name="Ruckert C."/>
            <person name="Busche T."/>
            <person name="Ostash I."/>
            <person name="Kalinowski J."/>
            <person name="Fedorenko V."/>
            <person name="Yushchuk O."/>
            <person name="Ostash B."/>
        </authorList>
    </citation>
    <scope>NUCLEOTIDE SEQUENCE [LARGE SCALE GENOMIC DNA]</scope>
    <source>
        <strain evidence="1 2">S136</strain>
    </source>
</reference>
<name>A0ABX7TQ44_STRCY</name>
<protein>
    <submittedName>
        <fullName evidence="1">Uncharacterized protein</fullName>
    </submittedName>
</protein>
<gene>
    <name evidence="1" type="ORF">S1361_15975</name>
</gene>